<comment type="caution">
    <text evidence="1">The sequence shown here is derived from an EMBL/GenBank/DDBJ whole genome shotgun (WGS) entry which is preliminary data.</text>
</comment>
<proteinExistence type="predicted"/>
<gene>
    <name evidence="1" type="ORF">S06H3_41467</name>
</gene>
<dbReference type="AlphaFoldDB" id="X1NMQ8"/>
<reference evidence="1" key="1">
    <citation type="journal article" date="2014" name="Front. Microbiol.">
        <title>High frequency of phylogenetically diverse reductive dehalogenase-homologous genes in deep subseafloor sedimentary metagenomes.</title>
        <authorList>
            <person name="Kawai M."/>
            <person name="Futagami T."/>
            <person name="Toyoda A."/>
            <person name="Takaki Y."/>
            <person name="Nishi S."/>
            <person name="Hori S."/>
            <person name="Arai W."/>
            <person name="Tsubouchi T."/>
            <person name="Morono Y."/>
            <person name="Uchiyama I."/>
            <person name="Ito T."/>
            <person name="Fujiyama A."/>
            <person name="Inagaki F."/>
            <person name="Takami H."/>
        </authorList>
    </citation>
    <scope>NUCLEOTIDE SEQUENCE</scope>
    <source>
        <strain evidence="1">Expedition CK06-06</strain>
    </source>
</reference>
<organism evidence="1">
    <name type="scientific">marine sediment metagenome</name>
    <dbReference type="NCBI Taxonomy" id="412755"/>
    <lineage>
        <taxon>unclassified sequences</taxon>
        <taxon>metagenomes</taxon>
        <taxon>ecological metagenomes</taxon>
    </lineage>
</organism>
<name>X1NMQ8_9ZZZZ</name>
<feature type="non-terminal residue" evidence="1">
    <location>
        <position position="1"/>
    </location>
</feature>
<protein>
    <submittedName>
        <fullName evidence="1">Uncharacterized protein</fullName>
    </submittedName>
</protein>
<sequence length="58" mass="6481">DVDELAKYRKPEIAISKINMSLLLIIINGQSKSCQVHIKLMMSDAPRAALMLGRTILQ</sequence>
<dbReference type="EMBL" id="BARV01025555">
    <property type="protein sequence ID" value="GAI45312.1"/>
    <property type="molecule type" value="Genomic_DNA"/>
</dbReference>
<evidence type="ECO:0000313" key="1">
    <source>
        <dbReference type="EMBL" id="GAI45312.1"/>
    </source>
</evidence>
<accession>X1NMQ8</accession>